<sequence length="89" mass="10252">MLENLHQLSVDDLGNSVTFSKIEEDKLVDVKQLLFSPLLSQEEIEGDLSEIVTSNRPEYYLVVEQDYTKKAYGKWDKLRLRGVGTDMKT</sequence>
<evidence type="ECO:0000313" key="2">
    <source>
        <dbReference type="Proteomes" id="UP000247409"/>
    </source>
</evidence>
<protein>
    <submittedName>
        <fullName evidence="1">Uncharacterized protein</fullName>
    </submittedName>
</protein>
<organism evidence="1 2">
    <name type="scientific">Gracilariopsis chorda</name>
    <dbReference type="NCBI Taxonomy" id="448386"/>
    <lineage>
        <taxon>Eukaryota</taxon>
        <taxon>Rhodophyta</taxon>
        <taxon>Florideophyceae</taxon>
        <taxon>Rhodymeniophycidae</taxon>
        <taxon>Gracilariales</taxon>
        <taxon>Gracilariaceae</taxon>
        <taxon>Gracilariopsis</taxon>
    </lineage>
</organism>
<proteinExistence type="predicted"/>
<dbReference type="Proteomes" id="UP000247409">
    <property type="component" value="Unassembled WGS sequence"/>
</dbReference>
<keyword evidence="2" id="KW-1185">Reference proteome</keyword>
<comment type="caution">
    <text evidence="1">The sequence shown here is derived from an EMBL/GenBank/DDBJ whole genome shotgun (WGS) entry which is preliminary data.</text>
</comment>
<name>A0A2V3IXX4_9FLOR</name>
<dbReference type="AlphaFoldDB" id="A0A2V3IXX4"/>
<dbReference type="EMBL" id="NBIV01000030">
    <property type="protein sequence ID" value="PXF46998.1"/>
    <property type="molecule type" value="Genomic_DNA"/>
</dbReference>
<accession>A0A2V3IXX4</accession>
<reference evidence="1 2" key="1">
    <citation type="journal article" date="2018" name="Mol. Biol. Evol.">
        <title>Analysis of the draft genome of the red seaweed Gracilariopsis chorda provides insights into genome size evolution in Rhodophyta.</title>
        <authorList>
            <person name="Lee J."/>
            <person name="Yang E.C."/>
            <person name="Graf L."/>
            <person name="Yang J.H."/>
            <person name="Qiu H."/>
            <person name="Zel Zion U."/>
            <person name="Chan C.X."/>
            <person name="Stephens T.G."/>
            <person name="Weber A.P.M."/>
            <person name="Boo G.H."/>
            <person name="Boo S.M."/>
            <person name="Kim K.M."/>
            <person name="Shin Y."/>
            <person name="Jung M."/>
            <person name="Lee S.J."/>
            <person name="Yim H.S."/>
            <person name="Lee J.H."/>
            <person name="Bhattacharya D."/>
            <person name="Yoon H.S."/>
        </authorList>
    </citation>
    <scope>NUCLEOTIDE SEQUENCE [LARGE SCALE GENOMIC DNA]</scope>
    <source>
        <strain evidence="1 2">SKKU-2015</strain>
        <tissue evidence="1">Whole body</tissue>
    </source>
</reference>
<evidence type="ECO:0000313" key="1">
    <source>
        <dbReference type="EMBL" id="PXF46998.1"/>
    </source>
</evidence>
<gene>
    <name evidence="1" type="ORF">BWQ96_03188</name>
</gene>